<feature type="compositionally biased region" description="Basic and acidic residues" evidence="1">
    <location>
        <begin position="234"/>
        <end position="243"/>
    </location>
</feature>
<dbReference type="AlphaFoldDB" id="A0A8H3BMD5"/>
<evidence type="ECO:0000313" key="2">
    <source>
        <dbReference type="EMBL" id="CAE6461313.1"/>
    </source>
</evidence>
<name>A0A8H3BMD5_9AGAM</name>
<dbReference type="EMBL" id="CAJMWW010000266">
    <property type="protein sequence ID" value="CAE6461313.1"/>
    <property type="molecule type" value="Genomic_DNA"/>
</dbReference>
<gene>
    <name evidence="2" type="ORF">RDB_LOCUS152411</name>
</gene>
<feature type="region of interest" description="Disordered" evidence="1">
    <location>
        <begin position="155"/>
        <end position="175"/>
    </location>
</feature>
<feature type="non-terminal residue" evidence="2">
    <location>
        <position position="1"/>
    </location>
</feature>
<organism evidence="2 3">
    <name type="scientific">Rhizoctonia solani</name>
    <dbReference type="NCBI Taxonomy" id="456999"/>
    <lineage>
        <taxon>Eukaryota</taxon>
        <taxon>Fungi</taxon>
        <taxon>Dikarya</taxon>
        <taxon>Basidiomycota</taxon>
        <taxon>Agaricomycotina</taxon>
        <taxon>Agaricomycetes</taxon>
        <taxon>Cantharellales</taxon>
        <taxon>Ceratobasidiaceae</taxon>
        <taxon>Rhizoctonia</taxon>
    </lineage>
</organism>
<feature type="compositionally biased region" description="Basic and acidic residues" evidence="1">
    <location>
        <begin position="210"/>
        <end position="227"/>
    </location>
</feature>
<reference evidence="2" key="1">
    <citation type="submission" date="2021-01" db="EMBL/GenBank/DDBJ databases">
        <authorList>
            <person name="Kaushik A."/>
        </authorList>
    </citation>
    <scope>NUCLEOTIDE SEQUENCE</scope>
    <source>
        <strain evidence="2">AG3-T5</strain>
    </source>
</reference>
<evidence type="ECO:0000256" key="1">
    <source>
        <dbReference type="SAM" id="MobiDB-lite"/>
    </source>
</evidence>
<feature type="compositionally biased region" description="Basic and acidic residues" evidence="1">
    <location>
        <begin position="304"/>
        <end position="313"/>
    </location>
</feature>
<feature type="region of interest" description="Disordered" evidence="1">
    <location>
        <begin position="198"/>
        <end position="313"/>
    </location>
</feature>
<evidence type="ECO:0000313" key="3">
    <source>
        <dbReference type="Proteomes" id="UP000663841"/>
    </source>
</evidence>
<dbReference type="Proteomes" id="UP000663841">
    <property type="component" value="Unassembled WGS sequence"/>
</dbReference>
<protein>
    <submittedName>
        <fullName evidence="2">Uncharacterized protein</fullName>
    </submittedName>
</protein>
<sequence length="313" mass="34189">EFDLEEQEFGAKGYEDDTEHKLDDIKALDSSIQVNKIEFYYLLDDLIHCCNMTAIRSSVHCQSSYFFTAGELVDCGVYRANLFRVRQGSLDTAGNEPPKYQAFRAMLRTISEQEETLRPALQANMELLASSMHNLALALGATNPRAHQRVPPVNETTINISGPASQPVTSAYTRPNSIPTGLKALRIPLSERIGARISPYERSQSRGGARIREWKEGGKGKGRDPKEGTGIQGKEAKDGKEGKGATNSHEGSPEVSAGPSGECGDSEMGGGTTSADPDLPEGSDYIRTLQSPDEEAIDEDDWDWEKFANSKAD</sequence>
<feature type="compositionally biased region" description="Acidic residues" evidence="1">
    <location>
        <begin position="292"/>
        <end position="303"/>
    </location>
</feature>
<comment type="caution">
    <text evidence="2">The sequence shown here is derived from an EMBL/GenBank/DDBJ whole genome shotgun (WGS) entry which is preliminary data.</text>
</comment>
<accession>A0A8H3BMD5</accession>
<proteinExistence type="predicted"/>